<dbReference type="PANTHER" id="PTHR11228">
    <property type="entry name" value="RADICAL SAM DOMAIN PROTEIN"/>
    <property type="match status" value="1"/>
</dbReference>
<dbReference type="PROSITE" id="PS01305">
    <property type="entry name" value="MOAA_NIFB_PQQE"/>
    <property type="match status" value="1"/>
</dbReference>
<dbReference type="SFLD" id="SFLDS00029">
    <property type="entry name" value="Radical_SAM"/>
    <property type="match status" value="2"/>
</dbReference>
<evidence type="ECO:0000256" key="4">
    <source>
        <dbReference type="ARBA" id="ARBA00022723"/>
    </source>
</evidence>
<dbReference type="InterPro" id="IPR013785">
    <property type="entry name" value="Aldolase_TIM"/>
</dbReference>
<sequence length="471" mass="53688">MIPVIKDNIIIRNESQGAVIVDTDNDKYELIAPIEAFIFSLFDGTKTIYDIIKYIKVLKNAPDEKEILNDIYEFIKSKSNYVELIQHPLKKSKIQYNPFNFLYADGSLFKRPKRPEKPVYMNLYITKRCNLNCVYCFADAEYVCKQNVRTQNDEMSLDVIYKVIDQMAELGIKKTLVTGGEATLRKDLIKIIHRLTNYGIEVILPTNAYSMTDKLAKELKELGIKKVQTKLDAAKPETQDRLSGVNGSYERLIQGIKILKKFSFEVSTVAVATAWNIYEIPEVIKICVDLNVDEINPRIYSPGIWALNGRGGEYLNPSSQSIMWLEEQIRNLQEKYKGKANISSLNIDTLCNRKEGEISTCTGAISSCTILQNGLVVPCELLADFREDFIMGDVKKASIYDIWNSQSTREWIYRGNNMLSELCSSCAEVEKCKGGCPWKAIVSYGKWECDPFCFKAPVHTKIPFPKVEKII</sequence>
<evidence type="ECO:0000256" key="6">
    <source>
        <dbReference type="ARBA" id="ARBA00023004"/>
    </source>
</evidence>
<dbReference type="GO" id="GO:0051539">
    <property type="term" value="F:4 iron, 4 sulfur cluster binding"/>
    <property type="evidence" value="ECO:0007669"/>
    <property type="project" value="UniProtKB-KW"/>
</dbReference>
<dbReference type="InterPro" id="IPR023885">
    <property type="entry name" value="4Fe4S-binding_SPASM_dom"/>
</dbReference>
<dbReference type="GO" id="GO:0046872">
    <property type="term" value="F:metal ion binding"/>
    <property type="evidence" value="ECO:0007669"/>
    <property type="project" value="UniProtKB-KW"/>
</dbReference>
<dbReference type="STRING" id="29341.RSJ17_18560"/>
<keyword evidence="5" id="KW-0560">Oxidoreductase</keyword>
<evidence type="ECO:0000259" key="8">
    <source>
        <dbReference type="PROSITE" id="PS51918"/>
    </source>
</evidence>
<dbReference type="InterPro" id="IPR050377">
    <property type="entry name" value="Radical_SAM_PqqE_MftC-like"/>
</dbReference>
<evidence type="ECO:0000256" key="5">
    <source>
        <dbReference type="ARBA" id="ARBA00023002"/>
    </source>
</evidence>
<dbReference type="NCBIfam" id="TIGR04085">
    <property type="entry name" value="rSAM_more_4Fe4S"/>
    <property type="match status" value="1"/>
</dbReference>
<keyword evidence="3" id="KW-0949">S-adenosyl-L-methionine</keyword>
<dbReference type="InterPro" id="IPR006638">
    <property type="entry name" value="Elp3/MiaA/NifB-like_rSAM"/>
</dbReference>
<dbReference type="SMART" id="SM00729">
    <property type="entry name" value="Elp3"/>
    <property type="match status" value="1"/>
</dbReference>
<dbReference type="PANTHER" id="PTHR11228:SF7">
    <property type="entry name" value="PQQA PEPTIDE CYCLASE"/>
    <property type="match status" value="1"/>
</dbReference>
<keyword evidence="2" id="KW-0004">4Fe-4S</keyword>
<dbReference type="Pfam" id="PF13186">
    <property type="entry name" value="SPASM"/>
    <property type="match status" value="1"/>
</dbReference>
<evidence type="ECO:0000256" key="7">
    <source>
        <dbReference type="ARBA" id="ARBA00023014"/>
    </source>
</evidence>
<dbReference type="GO" id="GO:0016491">
    <property type="term" value="F:oxidoreductase activity"/>
    <property type="evidence" value="ECO:0007669"/>
    <property type="project" value="UniProtKB-KW"/>
</dbReference>
<dbReference type="SUPFAM" id="SSF102114">
    <property type="entry name" value="Radical SAM enzymes"/>
    <property type="match status" value="1"/>
</dbReference>
<protein>
    <submittedName>
        <fullName evidence="9">Radical SAM additional 4Fe4S-binding SPASM domain protein</fullName>
    </submittedName>
</protein>
<dbReference type="InterPro" id="IPR007197">
    <property type="entry name" value="rSAM"/>
</dbReference>
<keyword evidence="6" id="KW-0408">Iron</keyword>
<comment type="cofactor">
    <cofactor evidence="1">
        <name>[4Fe-4S] cluster</name>
        <dbReference type="ChEBI" id="CHEBI:49883"/>
    </cofactor>
</comment>
<dbReference type="InterPro" id="IPR058240">
    <property type="entry name" value="rSAM_sf"/>
</dbReference>
<accession>A0A0C1R3A4</accession>
<evidence type="ECO:0000313" key="9">
    <source>
        <dbReference type="EMBL" id="KIE44956.1"/>
    </source>
</evidence>
<comment type="caution">
    <text evidence="9">The sequence shown here is derived from an EMBL/GenBank/DDBJ whole genome shotgun (WGS) entry which is preliminary data.</text>
</comment>
<feature type="domain" description="Radical SAM core" evidence="8">
    <location>
        <begin position="115"/>
        <end position="339"/>
    </location>
</feature>
<dbReference type="RefSeq" id="WP_039635941.1">
    <property type="nucleotide sequence ID" value="NZ_AYSO01000020.1"/>
</dbReference>
<dbReference type="OrthoDB" id="7021155at2"/>
<organism evidence="9 10">
    <name type="scientific">Clostridium argentinense CDC 2741</name>
    <dbReference type="NCBI Taxonomy" id="1418104"/>
    <lineage>
        <taxon>Bacteria</taxon>
        <taxon>Bacillati</taxon>
        <taxon>Bacillota</taxon>
        <taxon>Clostridia</taxon>
        <taxon>Eubacteriales</taxon>
        <taxon>Clostridiaceae</taxon>
        <taxon>Clostridium</taxon>
    </lineage>
</organism>
<dbReference type="GO" id="GO:0032324">
    <property type="term" value="P:molybdopterin cofactor biosynthetic process"/>
    <property type="evidence" value="ECO:0007669"/>
    <property type="project" value="UniProtKB-ARBA"/>
</dbReference>
<dbReference type="InterPro" id="IPR000385">
    <property type="entry name" value="MoaA_NifB_PqqE_Fe-S-bd_CS"/>
</dbReference>
<reference evidence="9 10" key="1">
    <citation type="journal article" date="2015" name="Infect. Genet. Evol.">
        <title>Genomic sequences of six botulinum neurotoxin-producing strains representing three clostridial species illustrate the mobility and diversity of botulinum neurotoxin genes.</title>
        <authorList>
            <person name="Smith T.J."/>
            <person name="Hill K.K."/>
            <person name="Xie G."/>
            <person name="Foley B.T."/>
            <person name="Williamson C.H."/>
            <person name="Foster J.T."/>
            <person name="Johnson S.L."/>
            <person name="Chertkov O."/>
            <person name="Teshima H."/>
            <person name="Gibbons H.S."/>
            <person name="Johnsky L.A."/>
            <person name="Karavis M.A."/>
            <person name="Smith L.A."/>
        </authorList>
    </citation>
    <scope>NUCLEOTIDE SEQUENCE [LARGE SCALE GENOMIC DNA]</scope>
    <source>
        <strain evidence="9 10">CDC 2741</strain>
    </source>
</reference>
<evidence type="ECO:0000256" key="2">
    <source>
        <dbReference type="ARBA" id="ARBA00022485"/>
    </source>
</evidence>
<dbReference type="AlphaFoldDB" id="A0A0C1R3A4"/>
<keyword evidence="4" id="KW-0479">Metal-binding</keyword>
<dbReference type="PROSITE" id="PS51918">
    <property type="entry name" value="RADICAL_SAM"/>
    <property type="match status" value="1"/>
</dbReference>
<gene>
    <name evidence="9" type="ORF">U732_217</name>
</gene>
<keyword evidence="10" id="KW-1185">Reference proteome</keyword>
<dbReference type="SFLD" id="SFLDG01067">
    <property type="entry name" value="SPASM/twitch_domain_containing"/>
    <property type="match status" value="2"/>
</dbReference>
<dbReference type="SFLD" id="SFLDG01386">
    <property type="entry name" value="main_SPASM_domain-containing"/>
    <property type="match status" value="1"/>
</dbReference>
<dbReference type="EMBL" id="AYSO01000020">
    <property type="protein sequence ID" value="KIE44956.1"/>
    <property type="molecule type" value="Genomic_DNA"/>
</dbReference>
<keyword evidence="7" id="KW-0411">Iron-sulfur</keyword>
<dbReference type="SFLD" id="SFLDG01387">
    <property type="entry name" value="BtrN-like_SPASM_domain_contain"/>
    <property type="match status" value="1"/>
</dbReference>
<name>A0A0C1R3A4_9CLOT</name>
<proteinExistence type="predicted"/>
<evidence type="ECO:0000256" key="3">
    <source>
        <dbReference type="ARBA" id="ARBA00022691"/>
    </source>
</evidence>
<dbReference type="InterPro" id="IPR034391">
    <property type="entry name" value="AdoMet-like_SPASM_containing"/>
</dbReference>
<dbReference type="Pfam" id="PF04055">
    <property type="entry name" value="Radical_SAM"/>
    <property type="match status" value="1"/>
</dbReference>
<dbReference type="Gene3D" id="3.20.20.70">
    <property type="entry name" value="Aldolase class I"/>
    <property type="match status" value="1"/>
</dbReference>
<dbReference type="Proteomes" id="UP000031366">
    <property type="component" value="Unassembled WGS sequence"/>
</dbReference>
<evidence type="ECO:0000313" key="10">
    <source>
        <dbReference type="Proteomes" id="UP000031366"/>
    </source>
</evidence>
<dbReference type="CDD" id="cd01335">
    <property type="entry name" value="Radical_SAM"/>
    <property type="match status" value="1"/>
</dbReference>
<evidence type="ECO:0000256" key="1">
    <source>
        <dbReference type="ARBA" id="ARBA00001966"/>
    </source>
</evidence>